<dbReference type="EMBL" id="JACCKB010000047">
    <property type="protein sequence ID" value="NYZ68645.1"/>
    <property type="molecule type" value="Genomic_DNA"/>
</dbReference>
<organism evidence="3 4">
    <name type="scientific">Spartinivicinus marinus</name>
    <dbReference type="NCBI Taxonomy" id="2994442"/>
    <lineage>
        <taxon>Bacteria</taxon>
        <taxon>Pseudomonadati</taxon>
        <taxon>Pseudomonadota</taxon>
        <taxon>Gammaproteobacteria</taxon>
        <taxon>Oceanospirillales</taxon>
        <taxon>Zooshikellaceae</taxon>
        <taxon>Spartinivicinus</taxon>
    </lineage>
</organism>
<protein>
    <submittedName>
        <fullName evidence="3">Transposase</fullName>
    </submittedName>
</protein>
<comment type="caution">
    <text evidence="3">The sequence shown here is derived from an EMBL/GenBank/DDBJ whole genome shotgun (WGS) entry which is preliminary data.</text>
</comment>
<comment type="similarity">
    <text evidence="1">Belongs to the transposase 8 family.</text>
</comment>
<dbReference type="AlphaFoldDB" id="A0A853IHP2"/>
<evidence type="ECO:0000313" key="4">
    <source>
        <dbReference type="Proteomes" id="UP000569732"/>
    </source>
</evidence>
<evidence type="ECO:0000313" key="3">
    <source>
        <dbReference type="EMBL" id="NYZ68645.1"/>
    </source>
</evidence>
<proteinExistence type="inferred from homology"/>
<gene>
    <name evidence="3" type="ORF">H0A36_21750</name>
</gene>
<feature type="coiled-coil region" evidence="2">
    <location>
        <begin position="58"/>
        <end position="85"/>
    </location>
</feature>
<sequence>MSEKKSKNYTAEFKESAVKLVVESDQLVAQTARELEVIHTWIDKYHRSKQDNKAAKNEEHLYDEVKRLRKENARLKEERAILKKAAAFFAKEHH</sequence>
<dbReference type="SUPFAM" id="SSF46689">
    <property type="entry name" value="Homeodomain-like"/>
    <property type="match status" value="1"/>
</dbReference>
<dbReference type="Gene3D" id="1.10.10.60">
    <property type="entry name" value="Homeodomain-like"/>
    <property type="match status" value="1"/>
</dbReference>
<accession>A0A853IHP2</accession>
<keyword evidence="4" id="KW-1185">Reference proteome</keyword>
<name>A0A853IHP2_9GAMM</name>
<dbReference type="GO" id="GO:0004803">
    <property type="term" value="F:transposase activity"/>
    <property type="evidence" value="ECO:0007669"/>
    <property type="project" value="InterPro"/>
</dbReference>
<evidence type="ECO:0000256" key="1">
    <source>
        <dbReference type="ARBA" id="ARBA00009964"/>
    </source>
</evidence>
<dbReference type="RefSeq" id="WP_180570648.1">
    <property type="nucleotide sequence ID" value="NZ_JACCKB010000047.1"/>
</dbReference>
<dbReference type="Pfam" id="PF01527">
    <property type="entry name" value="HTH_Tnp_1"/>
    <property type="match status" value="1"/>
</dbReference>
<reference evidence="3 4" key="1">
    <citation type="submission" date="2020-07" db="EMBL/GenBank/DDBJ databases">
        <title>Endozoicomonas sp. nov., isolated from sediment.</title>
        <authorList>
            <person name="Gu T."/>
        </authorList>
    </citation>
    <scope>NUCLEOTIDE SEQUENCE [LARGE SCALE GENOMIC DNA]</scope>
    <source>
        <strain evidence="3 4">SM1973</strain>
    </source>
</reference>
<dbReference type="GO" id="GO:0003677">
    <property type="term" value="F:DNA binding"/>
    <property type="evidence" value="ECO:0007669"/>
    <property type="project" value="InterPro"/>
</dbReference>
<dbReference type="InterPro" id="IPR002514">
    <property type="entry name" value="Transposase_8"/>
</dbReference>
<dbReference type="Proteomes" id="UP000569732">
    <property type="component" value="Unassembled WGS sequence"/>
</dbReference>
<keyword evidence="2" id="KW-0175">Coiled coil</keyword>
<evidence type="ECO:0000256" key="2">
    <source>
        <dbReference type="SAM" id="Coils"/>
    </source>
</evidence>
<dbReference type="InterPro" id="IPR009057">
    <property type="entry name" value="Homeodomain-like_sf"/>
</dbReference>
<dbReference type="GO" id="GO:0006313">
    <property type="term" value="P:DNA transposition"/>
    <property type="evidence" value="ECO:0007669"/>
    <property type="project" value="InterPro"/>
</dbReference>